<organism evidence="1 2">
    <name type="scientific">Megaselia scalaris</name>
    <name type="common">Humpbacked fly</name>
    <name type="synonym">Phora scalaris</name>
    <dbReference type="NCBI Taxonomy" id="36166"/>
    <lineage>
        <taxon>Eukaryota</taxon>
        <taxon>Metazoa</taxon>
        <taxon>Ecdysozoa</taxon>
        <taxon>Arthropoda</taxon>
        <taxon>Hexapoda</taxon>
        <taxon>Insecta</taxon>
        <taxon>Pterygota</taxon>
        <taxon>Neoptera</taxon>
        <taxon>Endopterygota</taxon>
        <taxon>Diptera</taxon>
        <taxon>Brachycera</taxon>
        <taxon>Muscomorpha</taxon>
        <taxon>Platypezoidea</taxon>
        <taxon>Phoridae</taxon>
        <taxon>Megaseliini</taxon>
        <taxon>Megaselia</taxon>
    </lineage>
</organism>
<accession>T1GZI9</accession>
<reference evidence="2" key="1">
    <citation type="submission" date="2013-02" db="EMBL/GenBank/DDBJ databases">
        <authorList>
            <person name="Hughes D."/>
        </authorList>
    </citation>
    <scope>NUCLEOTIDE SEQUENCE</scope>
    <source>
        <strain>Durham</strain>
        <strain evidence="2">NC isolate 2 -- Noor lab</strain>
    </source>
</reference>
<sequence length="64" mass="7358">MRYPLHQDQRCNNRAISRTSAKYLERPKSWADDCGWELIPAKLSLFSFPGNKLQFSGNRNSGSL</sequence>
<proteinExistence type="predicted"/>
<dbReference type="AlphaFoldDB" id="T1GZI9"/>
<keyword evidence="2" id="KW-1185">Reference proteome</keyword>
<dbReference type="EMBL" id="CAQQ02375249">
    <property type="status" value="NOT_ANNOTATED_CDS"/>
    <property type="molecule type" value="Genomic_DNA"/>
</dbReference>
<name>T1GZI9_MEGSC</name>
<evidence type="ECO:0000313" key="1">
    <source>
        <dbReference type="EnsemblMetazoa" id="MESCA009290-PA"/>
    </source>
</evidence>
<evidence type="ECO:0000313" key="2">
    <source>
        <dbReference type="Proteomes" id="UP000015102"/>
    </source>
</evidence>
<reference evidence="1" key="2">
    <citation type="submission" date="2015-06" db="UniProtKB">
        <authorList>
            <consortium name="EnsemblMetazoa"/>
        </authorList>
    </citation>
    <scope>IDENTIFICATION</scope>
</reference>
<dbReference type="EMBL" id="CAQQ02375250">
    <property type="status" value="NOT_ANNOTATED_CDS"/>
    <property type="molecule type" value="Genomic_DNA"/>
</dbReference>
<dbReference type="EnsemblMetazoa" id="MESCA009290-RA">
    <property type="protein sequence ID" value="MESCA009290-PA"/>
    <property type="gene ID" value="MESCA009290"/>
</dbReference>
<dbReference type="Proteomes" id="UP000015102">
    <property type="component" value="Unassembled WGS sequence"/>
</dbReference>
<dbReference type="HOGENOM" id="CLU_2870140_0_0_1"/>
<protein>
    <submittedName>
        <fullName evidence="1">Uncharacterized protein</fullName>
    </submittedName>
</protein>